<reference evidence="4 5" key="1">
    <citation type="submission" date="2024-11" db="EMBL/GenBank/DDBJ databases">
        <title>Adaptive evolution of stress response genes in parasites aligns with host niche diversity.</title>
        <authorList>
            <person name="Hahn C."/>
            <person name="Resl P."/>
        </authorList>
    </citation>
    <scope>NUCLEOTIDE SEQUENCE [LARGE SCALE GENOMIC DNA]</scope>
    <source>
        <strain evidence="4">EGGRZ-B1_66</strain>
        <tissue evidence="4">Body</tissue>
    </source>
</reference>
<comment type="caution">
    <text evidence="4">The sequence shown here is derived from an EMBL/GenBank/DDBJ whole genome shotgun (WGS) entry which is preliminary data.</text>
</comment>
<dbReference type="InterPro" id="IPR029006">
    <property type="entry name" value="ADF-H/Gelsolin-like_dom_sf"/>
</dbReference>
<evidence type="ECO:0000256" key="2">
    <source>
        <dbReference type="SAM" id="MobiDB-lite"/>
    </source>
</evidence>
<gene>
    <name evidence="4" type="ORF">Ciccas_001406</name>
</gene>
<organism evidence="4 5">
    <name type="scientific">Cichlidogyrus casuarinus</name>
    <dbReference type="NCBI Taxonomy" id="1844966"/>
    <lineage>
        <taxon>Eukaryota</taxon>
        <taxon>Metazoa</taxon>
        <taxon>Spiralia</taxon>
        <taxon>Lophotrochozoa</taxon>
        <taxon>Platyhelminthes</taxon>
        <taxon>Monogenea</taxon>
        <taxon>Monopisthocotylea</taxon>
        <taxon>Dactylogyridea</taxon>
        <taxon>Ancyrocephalidae</taxon>
        <taxon>Cichlidogyrus</taxon>
    </lineage>
</organism>
<dbReference type="InterPro" id="IPR007123">
    <property type="entry name" value="Gelsolin-like_dom"/>
</dbReference>
<keyword evidence="5" id="KW-1185">Reference proteome</keyword>
<dbReference type="Pfam" id="PF00626">
    <property type="entry name" value="Gelsolin"/>
    <property type="match status" value="1"/>
</dbReference>
<protein>
    <recommendedName>
        <fullName evidence="3">Gelsolin-like domain-containing protein</fullName>
    </recommendedName>
</protein>
<dbReference type="PANTHER" id="PTHR11977">
    <property type="entry name" value="VILLIN"/>
    <property type="match status" value="1"/>
</dbReference>
<sequence>MIVDDYCSWQALADEVNDSGDGSSDVNKLQSLGGNSLQQFIMIGRKWLPVDSRYFGHFFSQDSFIVIARSWEFDDEELGNESDVSSKQKETSETSSQVSEGEEREARGASPDDASSGRSRTVVYFWQGRECSDVGWVTFNLSLRKDMETRLAYNAADPTHPLSVSFKHIHQQQEDIVFLAYFQRQLVIHRGKYRDRACQDRCESVQFYQLRANGNPIMTRCVEISPKVAALNSCFSYILRVPAATIKEWSPSNSYGNKDVVYLWVGSKAHPDDEALLESITARLFPKTGAGAFVTPENRENSVFWRALGGQCKYDNNADFMGQTRLFRLSNEQGFFCASEKCSDFCQDDLADDHVMLLDSGTQIFLWLGRRTSDVEVKLSLQAARLYKDYCTQVQPSMPRKLRLTAKNAEPQAFKRCFQGWGPFREAKDWAG</sequence>
<evidence type="ECO:0000256" key="1">
    <source>
        <dbReference type="ARBA" id="ARBA00022737"/>
    </source>
</evidence>
<accession>A0ABD2QN97</accession>
<evidence type="ECO:0000313" key="5">
    <source>
        <dbReference type="Proteomes" id="UP001626550"/>
    </source>
</evidence>
<keyword evidence="1" id="KW-0677">Repeat</keyword>
<dbReference type="PANTHER" id="PTHR11977:SF51">
    <property type="entry name" value="PROTEIN FLIGHTLESS-1 HOMOLOG"/>
    <property type="match status" value="1"/>
</dbReference>
<feature type="domain" description="Gelsolin-like" evidence="3">
    <location>
        <begin position="341"/>
        <end position="388"/>
    </location>
</feature>
<dbReference type="AlphaFoldDB" id="A0ABD2QN97"/>
<dbReference type="InterPro" id="IPR007122">
    <property type="entry name" value="Villin/Gelsolin"/>
</dbReference>
<name>A0ABD2QN97_9PLAT</name>
<feature type="region of interest" description="Disordered" evidence="2">
    <location>
        <begin position="78"/>
        <end position="117"/>
    </location>
</feature>
<dbReference type="Proteomes" id="UP001626550">
    <property type="component" value="Unassembled WGS sequence"/>
</dbReference>
<evidence type="ECO:0000313" key="4">
    <source>
        <dbReference type="EMBL" id="KAL3319926.1"/>
    </source>
</evidence>
<dbReference type="SMART" id="SM00262">
    <property type="entry name" value="GEL"/>
    <property type="match status" value="2"/>
</dbReference>
<evidence type="ECO:0000259" key="3">
    <source>
        <dbReference type="Pfam" id="PF00626"/>
    </source>
</evidence>
<dbReference type="EMBL" id="JBJKFK010000090">
    <property type="protein sequence ID" value="KAL3319926.1"/>
    <property type="molecule type" value="Genomic_DNA"/>
</dbReference>
<dbReference type="SUPFAM" id="SSF55753">
    <property type="entry name" value="Actin depolymerizing proteins"/>
    <property type="match status" value="3"/>
</dbReference>
<proteinExistence type="predicted"/>
<dbReference type="Gene3D" id="3.40.20.10">
    <property type="entry name" value="Severin"/>
    <property type="match status" value="3"/>
</dbReference>